<keyword evidence="3" id="KW-0489">Methyltransferase</keyword>
<feature type="domain" description="DNA methylase adenine-specific" evidence="9">
    <location>
        <begin position="135"/>
        <end position="459"/>
    </location>
</feature>
<evidence type="ECO:0000256" key="4">
    <source>
        <dbReference type="ARBA" id="ARBA00022679"/>
    </source>
</evidence>
<evidence type="ECO:0000259" key="9">
    <source>
        <dbReference type="Pfam" id="PF02384"/>
    </source>
</evidence>
<keyword evidence="8" id="KW-0175">Coiled coil</keyword>
<dbReference type="PANTHER" id="PTHR42933:SF3">
    <property type="entry name" value="TYPE I RESTRICTION ENZYME MJAVIII METHYLASE SUBUNIT"/>
    <property type="match status" value="1"/>
</dbReference>
<dbReference type="Gene3D" id="3.40.50.150">
    <property type="entry name" value="Vaccinia Virus protein VP39"/>
    <property type="match status" value="1"/>
</dbReference>
<dbReference type="SUPFAM" id="SSF53335">
    <property type="entry name" value="S-adenosyl-L-methionine-dependent methyltransferases"/>
    <property type="match status" value="1"/>
</dbReference>
<keyword evidence="6" id="KW-0680">Restriction system</keyword>
<comment type="similarity">
    <text evidence="1">Belongs to the N(4)/N(6)-methyltransferase family.</text>
</comment>
<dbReference type="InterPro" id="IPR051537">
    <property type="entry name" value="DNA_Adenine_Mtase"/>
</dbReference>
<organism evidence="11 12">
    <name type="scientific">Longimonas halophila</name>
    <dbReference type="NCBI Taxonomy" id="1469170"/>
    <lineage>
        <taxon>Bacteria</taxon>
        <taxon>Pseudomonadati</taxon>
        <taxon>Rhodothermota</taxon>
        <taxon>Rhodothermia</taxon>
        <taxon>Rhodothermales</taxon>
        <taxon>Salisaetaceae</taxon>
        <taxon>Longimonas</taxon>
    </lineage>
</organism>
<dbReference type="PROSITE" id="PS00092">
    <property type="entry name" value="N6_MTASE"/>
    <property type="match status" value="1"/>
</dbReference>
<evidence type="ECO:0000256" key="7">
    <source>
        <dbReference type="ARBA" id="ARBA00047942"/>
    </source>
</evidence>
<comment type="caution">
    <text evidence="11">The sequence shown here is derived from an EMBL/GenBank/DDBJ whole genome shotgun (WGS) entry which is preliminary data.</text>
</comment>
<gene>
    <name evidence="11" type="ORF">CRI93_02285</name>
</gene>
<dbReference type="Gene3D" id="1.20.1260.30">
    <property type="match status" value="2"/>
</dbReference>
<proteinExistence type="inferred from homology"/>
<evidence type="ECO:0000313" key="11">
    <source>
        <dbReference type="EMBL" id="PEN09581.1"/>
    </source>
</evidence>
<dbReference type="NCBIfam" id="TIGR00497">
    <property type="entry name" value="hsdM"/>
    <property type="match status" value="1"/>
</dbReference>
<dbReference type="GO" id="GO:0009307">
    <property type="term" value="P:DNA restriction-modification system"/>
    <property type="evidence" value="ECO:0007669"/>
    <property type="project" value="UniProtKB-KW"/>
</dbReference>
<sequence>MAVKKSELYSSLWKSCDELRGGMDASQYKDYVLTLLFVKYVSDQYDSSPYALIQVPENGSFDDMVALKGDKEIGDKMNKIIGRLAEANKLKGVIDLADWNDEDKLGKGKAMVDRLSNLVGIFEKLDLRDNRVTGDDLLGDAYEYLMRNFATESGKSKGQFYTPAEVSRVLAKVVGLPEDAPASQSVYDPTCGSGSLLLKVAAEANGDVSLYGQEMDNATAALARMNMILHDNPTAEIWQDNTLASPYWTEDDGSLKRFDFAVANPPFSYKSWSNGLKPENDEFDRFQTHGVPPSRRGDYAFLLHIIKSLKGEGRAAVILPHGVLFRGNAEADIRQSLLKHDIIEGVIGLPPNLFYGTGIPACILVMDKSRALPTNGRAQHGNGATKGQTPGVFMIDASRGFRKDGNKNRLRDRDIHKIVDVFTERKEVDGYARFVPMPEIEANEFNLNIPRYIDATEDEDIHDLEAHLKGGIPNADLDDLERYWTVFPNLRSDLFSPARPGYSHAQVPAREVKAFILDHADFQAFAASVQERTQAWREAHEPTMRGLTVGANPKAFITALSEDLLERFAGVPLVNRYAVYQRLMDFWQETMQDDVYIIAQDGWAAGRTIRTAYDGEDPDFTIGRGKSKKEYVGELIPPSIVIDRFFPEAQAEIEREQGRLDEAQQALDEFEEAHTGEGEALDGLEGSRGVTKGNVQDRVQELKNEAKDVFDTGTAFYKQANSLTKTNFGTREWQKGVDDPEGIFAELDVLYDYLSLYDDVTTRKSGVKEAREDLYRTVLETYPDLTDAEVNDLVVEDKWIATVQTAVRDEIERITQQLSGRVQELETRYAEPLPDLENEVDELSDNVDEHLEVMGAWS</sequence>
<dbReference type="PRINTS" id="PR00507">
    <property type="entry name" value="N12N6MTFRASE"/>
</dbReference>
<dbReference type="GO" id="GO:0032259">
    <property type="term" value="P:methylation"/>
    <property type="evidence" value="ECO:0007669"/>
    <property type="project" value="UniProtKB-KW"/>
</dbReference>
<dbReference type="InterPro" id="IPR002052">
    <property type="entry name" value="DNA_methylase_N6_adenine_CS"/>
</dbReference>
<dbReference type="EMBL" id="PDEP01000001">
    <property type="protein sequence ID" value="PEN09581.1"/>
    <property type="molecule type" value="Genomic_DNA"/>
</dbReference>
<dbReference type="AlphaFoldDB" id="A0A2H3NQM2"/>
<evidence type="ECO:0000259" key="10">
    <source>
        <dbReference type="Pfam" id="PF12161"/>
    </source>
</evidence>
<dbReference type="Proteomes" id="UP000221024">
    <property type="component" value="Unassembled WGS sequence"/>
</dbReference>
<evidence type="ECO:0000256" key="6">
    <source>
        <dbReference type="ARBA" id="ARBA00022747"/>
    </source>
</evidence>
<dbReference type="RefSeq" id="WP_098060979.1">
    <property type="nucleotide sequence ID" value="NZ_PDEP01000001.1"/>
</dbReference>
<keyword evidence="5" id="KW-0949">S-adenosyl-L-methionine</keyword>
<evidence type="ECO:0000313" key="12">
    <source>
        <dbReference type="Proteomes" id="UP000221024"/>
    </source>
</evidence>
<dbReference type="GO" id="GO:0008170">
    <property type="term" value="F:N-methyltransferase activity"/>
    <property type="evidence" value="ECO:0007669"/>
    <property type="project" value="InterPro"/>
</dbReference>
<accession>A0A2H3NQM2</accession>
<feature type="domain" description="N6 adenine-specific DNA methyltransferase N-terminal" evidence="10">
    <location>
        <begin position="10"/>
        <end position="121"/>
    </location>
</feature>
<dbReference type="InterPro" id="IPR022749">
    <property type="entry name" value="D12N6_MeTrfase_N"/>
</dbReference>
<dbReference type="PANTHER" id="PTHR42933">
    <property type="entry name" value="SLR6095 PROTEIN"/>
    <property type="match status" value="1"/>
</dbReference>
<keyword evidence="12" id="KW-1185">Reference proteome</keyword>
<evidence type="ECO:0000256" key="1">
    <source>
        <dbReference type="ARBA" id="ARBA00006594"/>
    </source>
</evidence>
<name>A0A2H3NQM2_9BACT</name>
<evidence type="ECO:0000256" key="2">
    <source>
        <dbReference type="ARBA" id="ARBA00011900"/>
    </source>
</evidence>
<dbReference type="Pfam" id="PF12161">
    <property type="entry name" value="HsdM_N"/>
    <property type="match status" value="1"/>
</dbReference>
<dbReference type="InterPro" id="IPR003356">
    <property type="entry name" value="DNA_methylase_A-5"/>
</dbReference>
<comment type="catalytic activity">
    <reaction evidence="7">
        <text>a 2'-deoxyadenosine in DNA + S-adenosyl-L-methionine = an N(6)-methyl-2'-deoxyadenosine in DNA + S-adenosyl-L-homocysteine + H(+)</text>
        <dbReference type="Rhea" id="RHEA:15197"/>
        <dbReference type="Rhea" id="RHEA-COMP:12418"/>
        <dbReference type="Rhea" id="RHEA-COMP:12419"/>
        <dbReference type="ChEBI" id="CHEBI:15378"/>
        <dbReference type="ChEBI" id="CHEBI:57856"/>
        <dbReference type="ChEBI" id="CHEBI:59789"/>
        <dbReference type="ChEBI" id="CHEBI:90615"/>
        <dbReference type="ChEBI" id="CHEBI:90616"/>
        <dbReference type="EC" id="2.1.1.72"/>
    </reaction>
</comment>
<dbReference type="Pfam" id="PF02384">
    <property type="entry name" value="N6_Mtase"/>
    <property type="match status" value="1"/>
</dbReference>
<evidence type="ECO:0000256" key="3">
    <source>
        <dbReference type="ARBA" id="ARBA00022603"/>
    </source>
</evidence>
<dbReference type="InterPro" id="IPR004546">
    <property type="entry name" value="Restrct_endonuc_T1M"/>
</dbReference>
<dbReference type="OrthoDB" id="9814572at2"/>
<feature type="coiled-coil region" evidence="8">
    <location>
        <begin position="808"/>
        <end position="853"/>
    </location>
</feature>
<protein>
    <recommendedName>
        <fullName evidence="2">site-specific DNA-methyltransferase (adenine-specific)</fullName>
        <ecNumber evidence="2">2.1.1.72</ecNumber>
    </recommendedName>
</protein>
<evidence type="ECO:0000256" key="5">
    <source>
        <dbReference type="ARBA" id="ARBA00022691"/>
    </source>
</evidence>
<feature type="coiled-coil region" evidence="8">
    <location>
        <begin position="646"/>
        <end position="673"/>
    </location>
</feature>
<dbReference type="InterPro" id="IPR029063">
    <property type="entry name" value="SAM-dependent_MTases_sf"/>
</dbReference>
<dbReference type="GO" id="GO:0003677">
    <property type="term" value="F:DNA binding"/>
    <property type="evidence" value="ECO:0007669"/>
    <property type="project" value="InterPro"/>
</dbReference>
<evidence type="ECO:0000256" key="8">
    <source>
        <dbReference type="SAM" id="Coils"/>
    </source>
</evidence>
<dbReference type="EC" id="2.1.1.72" evidence="2"/>
<dbReference type="GO" id="GO:0009007">
    <property type="term" value="F:site-specific DNA-methyltransferase (adenine-specific) activity"/>
    <property type="evidence" value="ECO:0007669"/>
    <property type="project" value="UniProtKB-EC"/>
</dbReference>
<dbReference type="InterPro" id="IPR038333">
    <property type="entry name" value="T1MK-like_N_sf"/>
</dbReference>
<reference evidence="11 12" key="1">
    <citation type="submission" date="2017-10" db="EMBL/GenBank/DDBJ databases">
        <title>Draft genome of Longimonas halophila.</title>
        <authorList>
            <person name="Goh K.M."/>
            <person name="Shamsir M.S."/>
            <person name="Lim S.W."/>
        </authorList>
    </citation>
    <scope>NUCLEOTIDE SEQUENCE [LARGE SCALE GENOMIC DNA]</scope>
    <source>
        <strain evidence="11 12">KCTC 42399</strain>
    </source>
</reference>
<keyword evidence="4" id="KW-0808">Transferase</keyword>